<protein>
    <submittedName>
        <fullName evidence="3">Small-conductance mechanosensitive channel</fullName>
    </submittedName>
</protein>
<dbReference type="STRING" id="56107.Cylst_4062"/>
<proteinExistence type="predicted"/>
<evidence type="ECO:0000313" key="4">
    <source>
        <dbReference type="Proteomes" id="UP000010475"/>
    </source>
</evidence>
<feature type="transmembrane region" description="Helical" evidence="1">
    <location>
        <begin position="12"/>
        <end position="37"/>
    </location>
</feature>
<keyword evidence="1" id="KW-0472">Membrane</keyword>
<dbReference type="HOGENOM" id="CLU_509783_0_0_3"/>
<evidence type="ECO:0000313" key="3">
    <source>
        <dbReference type="EMBL" id="AFZ26172.1"/>
    </source>
</evidence>
<feature type="domain" description="Mechanosensitive ion channel MscS" evidence="2">
    <location>
        <begin position="178"/>
        <end position="246"/>
    </location>
</feature>
<dbReference type="InterPro" id="IPR011014">
    <property type="entry name" value="MscS_channel_TM-2"/>
</dbReference>
<keyword evidence="1" id="KW-0812">Transmembrane</keyword>
<dbReference type="InterPro" id="IPR006685">
    <property type="entry name" value="MscS_channel_2nd"/>
</dbReference>
<evidence type="ECO:0000259" key="2">
    <source>
        <dbReference type="Pfam" id="PF00924"/>
    </source>
</evidence>
<organism evidence="3 4">
    <name type="scientific">Cylindrospermum stagnale PCC 7417</name>
    <dbReference type="NCBI Taxonomy" id="56107"/>
    <lineage>
        <taxon>Bacteria</taxon>
        <taxon>Bacillati</taxon>
        <taxon>Cyanobacteriota</taxon>
        <taxon>Cyanophyceae</taxon>
        <taxon>Nostocales</taxon>
        <taxon>Nostocaceae</taxon>
        <taxon>Cylindrospermum</taxon>
    </lineage>
</organism>
<dbReference type="eggNOG" id="COG0668">
    <property type="taxonomic scope" value="Bacteria"/>
</dbReference>
<dbReference type="Gene3D" id="1.10.287.1260">
    <property type="match status" value="1"/>
</dbReference>
<dbReference type="AlphaFoldDB" id="K9X397"/>
<dbReference type="GO" id="GO:0016020">
    <property type="term" value="C:membrane"/>
    <property type="evidence" value="ECO:0007669"/>
    <property type="project" value="InterPro"/>
</dbReference>
<dbReference type="PATRIC" id="fig|56107.3.peg.4461"/>
<reference evidence="3 4" key="1">
    <citation type="submission" date="2012-06" db="EMBL/GenBank/DDBJ databases">
        <title>Finished chromosome of genome of Cylindrospermum stagnale PCC 7417.</title>
        <authorList>
            <consortium name="US DOE Joint Genome Institute"/>
            <person name="Gugger M."/>
            <person name="Coursin T."/>
            <person name="Rippka R."/>
            <person name="Tandeau De Marsac N."/>
            <person name="Huntemann M."/>
            <person name="Wei C.-L."/>
            <person name="Han J."/>
            <person name="Detter J.C."/>
            <person name="Han C."/>
            <person name="Tapia R."/>
            <person name="Chen A."/>
            <person name="Kyrpides N."/>
            <person name="Mavromatis K."/>
            <person name="Markowitz V."/>
            <person name="Szeto E."/>
            <person name="Ivanova N."/>
            <person name="Pagani I."/>
            <person name="Pati A."/>
            <person name="Goodwin L."/>
            <person name="Nordberg H.P."/>
            <person name="Cantor M.N."/>
            <person name="Hua S.X."/>
            <person name="Woyke T."/>
            <person name="Kerfeld C.A."/>
        </authorList>
    </citation>
    <scope>NUCLEOTIDE SEQUENCE [LARGE SCALE GENOMIC DNA]</scope>
    <source>
        <strain evidence="3 4">PCC 7417</strain>
    </source>
</reference>
<dbReference type="SUPFAM" id="SSF50182">
    <property type="entry name" value="Sm-like ribonucleoproteins"/>
    <property type="match status" value="1"/>
</dbReference>
<keyword evidence="4" id="KW-1185">Reference proteome</keyword>
<dbReference type="PANTHER" id="PTHR30566:SF5">
    <property type="entry name" value="MECHANOSENSITIVE ION CHANNEL PROTEIN 1, MITOCHONDRIAL-RELATED"/>
    <property type="match status" value="1"/>
</dbReference>
<dbReference type="KEGG" id="csg:Cylst_4062"/>
<dbReference type="InterPro" id="IPR010920">
    <property type="entry name" value="LSM_dom_sf"/>
</dbReference>
<accession>K9X397</accession>
<dbReference type="PANTHER" id="PTHR30566">
    <property type="entry name" value="YNAI-RELATED MECHANOSENSITIVE ION CHANNEL"/>
    <property type="match status" value="1"/>
</dbReference>
<feature type="transmembrane region" description="Helical" evidence="1">
    <location>
        <begin position="49"/>
        <end position="70"/>
    </location>
</feature>
<dbReference type="SUPFAM" id="SSF82861">
    <property type="entry name" value="Mechanosensitive channel protein MscS (YggB), transmembrane region"/>
    <property type="match status" value="1"/>
</dbReference>
<sequence length="537" mass="62031">MLQKVLPFEINTWAFIASSLLISIAGGMLIYFILFYILRSIFRKFERDIALVTLNVSTYPALAIFVLAVLKLTCERLPSVQIIDSFENLISVGLIIGISYWIVQLFIQVFIYYLKDYTQQTEAMWDDVLLPLLEAVVPVVVYLIASVLSLRLLGVDLTGIWVTLGGATFVIGFAAQGILANFFSGVVLLIDTPFQFGDVLRLDDGSIAILGKIGVRVTQLYIPDKHCDIYIPNSNLQSQSIVNLSRPTSYYHYSNQVEVLVDHDLCDVKLAMKEIILAHPDTLGDIDTKLNMIDSHYQINELIKQQEIGKLRLNSELAVILKLEEIQQGLEALVVTLQFAEKGGLTEDEIENVQLEYREIMTLIGLKAVTEKQNNRAVYTLQEVRDKDSLIELVRRWYRIWIRDPNLLDDDSYMISEEWERKINILKRRSQRLYQKISNPRSEETRIDDYVMELNEWFQKRFKEPRQKWQEPQIIIKGTNHSDDGVTYVEFKLNFFVDDIKLENGRRGERVSSQIYQEILEYLKSKNVNLANSLKQH</sequence>
<feature type="transmembrane region" description="Helical" evidence="1">
    <location>
        <begin position="90"/>
        <end position="114"/>
    </location>
</feature>
<dbReference type="OrthoDB" id="9809206at2"/>
<dbReference type="EMBL" id="CP003642">
    <property type="protein sequence ID" value="AFZ26172.1"/>
    <property type="molecule type" value="Genomic_DNA"/>
</dbReference>
<keyword evidence="1" id="KW-1133">Transmembrane helix</keyword>
<feature type="transmembrane region" description="Helical" evidence="1">
    <location>
        <begin position="160"/>
        <end position="190"/>
    </location>
</feature>
<dbReference type="RefSeq" id="WP_015209415.1">
    <property type="nucleotide sequence ID" value="NC_019757.1"/>
</dbReference>
<dbReference type="Pfam" id="PF00924">
    <property type="entry name" value="MS_channel_2nd"/>
    <property type="match status" value="1"/>
</dbReference>
<feature type="transmembrane region" description="Helical" evidence="1">
    <location>
        <begin position="135"/>
        <end position="154"/>
    </location>
</feature>
<name>K9X397_9NOST</name>
<dbReference type="GO" id="GO:0055085">
    <property type="term" value="P:transmembrane transport"/>
    <property type="evidence" value="ECO:0007669"/>
    <property type="project" value="InterPro"/>
</dbReference>
<dbReference type="Proteomes" id="UP000010475">
    <property type="component" value="Chromosome"/>
</dbReference>
<evidence type="ECO:0000256" key="1">
    <source>
        <dbReference type="SAM" id="Phobius"/>
    </source>
</evidence>
<gene>
    <name evidence="3" type="ORF">Cylst_4062</name>
</gene>